<dbReference type="InterPro" id="IPR051317">
    <property type="entry name" value="Gfo/Idh/MocA_oxidoreduct"/>
</dbReference>
<sequence length="353" mass="39973">MSNTKPLRVACVGTGYFSQFHYDAWTRIEDVRLVGVCNRSLEKAEDFKQRFNIEQTFDDLGKMLTQVKPDIVDIITPPETHEKYVNECLSMGAHVICQKPFGQNAAEAASMVKLAKQANRKLIVHENFRFMPWYRKIKHLLDCRAIGSVLNITFRLRPGDGQGDDAYLARQPYFQQMPKFLVHETAIHLIDTFRFLVGEISDVSARLRRCNPVITGEDSGVIIFDFDNGAQGIFDGNRCLDHAASNHRRTMGEMLIEGTEGTITLDGEGIVYLRNFGEQKEVEQAYSWLDKNFGGDCVYLFTKHVVSHFIDNTPLENTAAEYLRNVAVEDAIYQSNDEKRVVNICAANTICGA</sequence>
<protein>
    <submittedName>
        <fullName evidence="4">NADH-dependent dehydrogenase</fullName>
    </submittedName>
</protein>
<evidence type="ECO:0000259" key="3">
    <source>
        <dbReference type="Pfam" id="PF22725"/>
    </source>
</evidence>
<dbReference type="Pfam" id="PF22725">
    <property type="entry name" value="GFO_IDH_MocA_C3"/>
    <property type="match status" value="1"/>
</dbReference>
<keyword evidence="5" id="KW-1185">Reference proteome</keyword>
<dbReference type="Gene3D" id="3.40.50.720">
    <property type="entry name" value="NAD(P)-binding Rossmann-like Domain"/>
    <property type="match status" value="1"/>
</dbReference>
<dbReference type="GO" id="GO:0000166">
    <property type="term" value="F:nucleotide binding"/>
    <property type="evidence" value="ECO:0007669"/>
    <property type="project" value="InterPro"/>
</dbReference>
<evidence type="ECO:0000313" key="5">
    <source>
        <dbReference type="Proteomes" id="UP001156601"/>
    </source>
</evidence>
<dbReference type="RefSeq" id="WP_284215850.1">
    <property type="nucleotide sequence ID" value="NZ_BSOT01000005.1"/>
</dbReference>
<dbReference type="EMBL" id="BSOT01000005">
    <property type="protein sequence ID" value="GLR69521.1"/>
    <property type="molecule type" value="Genomic_DNA"/>
</dbReference>
<dbReference type="SUPFAM" id="SSF55347">
    <property type="entry name" value="Glyceraldehyde-3-phosphate dehydrogenase-like, C-terminal domain"/>
    <property type="match status" value="1"/>
</dbReference>
<feature type="domain" description="GFO/IDH/MocA-like oxidoreductase" evidence="3">
    <location>
        <begin position="134"/>
        <end position="263"/>
    </location>
</feature>
<dbReference type="Proteomes" id="UP001156601">
    <property type="component" value="Unassembled WGS sequence"/>
</dbReference>
<dbReference type="InterPro" id="IPR055170">
    <property type="entry name" value="GFO_IDH_MocA-like_dom"/>
</dbReference>
<evidence type="ECO:0000256" key="1">
    <source>
        <dbReference type="ARBA" id="ARBA00022729"/>
    </source>
</evidence>
<feature type="domain" description="Gfo/Idh/MocA-like oxidoreductase N-terminal" evidence="2">
    <location>
        <begin position="7"/>
        <end position="124"/>
    </location>
</feature>
<dbReference type="Pfam" id="PF01408">
    <property type="entry name" value="GFO_IDH_MocA"/>
    <property type="match status" value="1"/>
</dbReference>
<dbReference type="PANTHER" id="PTHR43708">
    <property type="entry name" value="CONSERVED EXPRESSED OXIDOREDUCTASE (EUROFUNG)"/>
    <property type="match status" value="1"/>
</dbReference>
<reference evidence="4" key="2">
    <citation type="submission" date="2023-01" db="EMBL/GenBank/DDBJ databases">
        <title>Draft genome sequence of Agaribacter marinus strain NBRC 110023.</title>
        <authorList>
            <person name="Sun Q."/>
            <person name="Mori K."/>
        </authorList>
    </citation>
    <scope>NUCLEOTIDE SEQUENCE</scope>
    <source>
        <strain evidence="4">NBRC 110023</strain>
    </source>
</reference>
<dbReference type="AlphaFoldDB" id="A0AA37SXJ8"/>
<dbReference type="InterPro" id="IPR036291">
    <property type="entry name" value="NAD(P)-bd_dom_sf"/>
</dbReference>
<proteinExistence type="predicted"/>
<organism evidence="4 5">
    <name type="scientific">Agaribacter marinus</name>
    <dbReference type="NCBI Taxonomy" id="1431249"/>
    <lineage>
        <taxon>Bacteria</taxon>
        <taxon>Pseudomonadati</taxon>
        <taxon>Pseudomonadota</taxon>
        <taxon>Gammaproteobacteria</taxon>
        <taxon>Alteromonadales</taxon>
        <taxon>Alteromonadaceae</taxon>
        <taxon>Agaribacter</taxon>
    </lineage>
</organism>
<dbReference type="SUPFAM" id="SSF51735">
    <property type="entry name" value="NAD(P)-binding Rossmann-fold domains"/>
    <property type="match status" value="1"/>
</dbReference>
<dbReference type="PANTHER" id="PTHR43708:SF8">
    <property type="entry name" value="OXIDOREDUCTASE"/>
    <property type="match status" value="1"/>
</dbReference>
<accession>A0AA37SXJ8</accession>
<name>A0AA37SXJ8_9ALTE</name>
<reference evidence="4" key="1">
    <citation type="journal article" date="2014" name="Int. J. Syst. Evol. Microbiol.">
        <title>Complete genome sequence of Corynebacterium casei LMG S-19264T (=DSM 44701T), isolated from a smear-ripened cheese.</title>
        <authorList>
            <consortium name="US DOE Joint Genome Institute (JGI-PGF)"/>
            <person name="Walter F."/>
            <person name="Albersmeier A."/>
            <person name="Kalinowski J."/>
            <person name="Ruckert C."/>
        </authorList>
    </citation>
    <scope>NUCLEOTIDE SEQUENCE</scope>
    <source>
        <strain evidence="4">NBRC 110023</strain>
    </source>
</reference>
<comment type="caution">
    <text evidence="4">The sequence shown here is derived from an EMBL/GenBank/DDBJ whole genome shotgun (WGS) entry which is preliminary data.</text>
</comment>
<keyword evidence="1" id="KW-0732">Signal</keyword>
<evidence type="ECO:0000313" key="4">
    <source>
        <dbReference type="EMBL" id="GLR69521.1"/>
    </source>
</evidence>
<gene>
    <name evidence="4" type="ORF">GCM10007852_04290</name>
</gene>
<dbReference type="Gene3D" id="3.30.360.10">
    <property type="entry name" value="Dihydrodipicolinate Reductase, domain 2"/>
    <property type="match status" value="1"/>
</dbReference>
<evidence type="ECO:0000259" key="2">
    <source>
        <dbReference type="Pfam" id="PF01408"/>
    </source>
</evidence>
<dbReference type="InterPro" id="IPR000683">
    <property type="entry name" value="Gfo/Idh/MocA-like_OxRdtase_N"/>
</dbReference>